<dbReference type="Proteomes" id="UP000242930">
    <property type="component" value="Unassembled WGS sequence"/>
</dbReference>
<feature type="transmembrane region" description="Helical" evidence="1">
    <location>
        <begin position="59"/>
        <end position="83"/>
    </location>
</feature>
<dbReference type="EMBL" id="FNZE01000007">
    <property type="protein sequence ID" value="SEJ33990.1"/>
    <property type="molecule type" value="Genomic_DNA"/>
</dbReference>
<gene>
    <name evidence="2" type="ORF">SAMN05216201_107104</name>
</gene>
<dbReference type="STRING" id="915471.SAMN05216201_107104"/>
<protein>
    <submittedName>
        <fullName evidence="2">Superinfection immunity protein</fullName>
    </submittedName>
</protein>
<sequence>MFAVRLIVLLLLTAYSYGMGTEPGELNAFGKTVAGSFFLLAPALYFLPSYEAWRQDHVNLTPIVLINTFLGWTLIGWVVSLVWSQKRSEPVEVAVVTPQRQTKTCPYCAEEILLAAKKCKHCGSEVAAA</sequence>
<keyword evidence="1" id="KW-1133">Transmembrane helix</keyword>
<proteinExistence type="predicted"/>
<keyword evidence="1" id="KW-0472">Membrane</keyword>
<name>A0A1H6YA21_9PSED</name>
<dbReference type="AlphaFoldDB" id="A0A1H6YA21"/>
<evidence type="ECO:0000313" key="2">
    <source>
        <dbReference type="EMBL" id="SEJ33990.1"/>
    </source>
</evidence>
<organism evidence="2 3">
    <name type="scientific">Pseudomonas linyingensis</name>
    <dbReference type="NCBI Taxonomy" id="915471"/>
    <lineage>
        <taxon>Bacteria</taxon>
        <taxon>Pseudomonadati</taxon>
        <taxon>Pseudomonadota</taxon>
        <taxon>Gammaproteobacteria</taxon>
        <taxon>Pseudomonadales</taxon>
        <taxon>Pseudomonadaceae</taxon>
        <taxon>Pseudomonas</taxon>
    </lineage>
</organism>
<accession>A0A1H6YA21</accession>
<evidence type="ECO:0000256" key="1">
    <source>
        <dbReference type="SAM" id="Phobius"/>
    </source>
</evidence>
<reference evidence="3" key="1">
    <citation type="submission" date="2016-10" db="EMBL/GenBank/DDBJ databases">
        <authorList>
            <person name="Varghese N."/>
            <person name="Submissions S."/>
        </authorList>
    </citation>
    <scope>NUCLEOTIDE SEQUENCE [LARGE SCALE GENOMIC DNA]</scope>
    <source>
        <strain evidence="3">LMG 25967</strain>
    </source>
</reference>
<evidence type="ECO:0000313" key="3">
    <source>
        <dbReference type="Proteomes" id="UP000242930"/>
    </source>
</evidence>
<dbReference type="RefSeq" id="WP_244517162.1">
    <property type="nucleotide sequence ID" value="NZ_FNZE01000007.1"/>
</dbReference>
<feature type="transmembrane region" description="Helical" evidence="1">
    <location>
        <begin position="28"/>
        <end position="47"/>
    </location>
</feature>
<keyword evidence="3" id="KW-1185">Reference proteome</keyword>
<dbReference type="InterPro" id="IPR016410">
    <property type="entry name" value="Phage_imm"/>
</dbReference>
<keyword evidence="1" id="KW-0812">Transmembrane</keyword>
<dbReference type="Pfam" id="PF14373">
    <property type="entry name" value="Imm_superinfect"/>
    <property type="match status" value="1"/>
</dbReference>